<organism evidence="1 2">
    <name type="scientific">Pseudomonas pohangensis</name>
    <dbReference type="NCBI Taxonomy" id="364197"/>
    <lineage>
        <taxon>Bacteria</taxon>
        <taxon>Pseudomonadati</taxon>
        <taxon>Pseudomonadota</taxon>
        <taxon>Gammaproteobacteria</taxon>
        <taxon>Pseudomonadales</taxon>
        <taxon>Pseudomonadaceae</taxon>
        <taxon>Pseudomonas</taxon>
    </lineage>
</organism>
<accession>A0A1H2H6W6</accession>
<keyword evidence="2" id="KW-1185">Reference proteome</keyword>
<gene>
    <name evidence="1" type="ORF">SAMN05216296_2794</name>
</gene>
<evidence type="ECO:0000313" key="1">
    <source>
        <dbReference type="EMBL" id="SDU27552.1"/>
    </source>
</evidence>
<dbReference type="EMBL" id="LT629785">
    <property type="protein sequence ID" value="SDU27552.1"/>
    <property type="molecule type" value="Genomic_DNA"/>
</dbReference>
<dbReference type="Proteomes" id="UP000243232">
    <property type="component" value="Chromosome I"/>
</dbReference>
<evidence type="ECO:0000313" key="2">
    <source>
        <dbReference type="Proteomes" id="UP000243232"/>
    </source>
</evidence>
<reference evidence="2" key="1">
    <citation type="submission" date="2016-10" db="EMBL/GenBank/DDBJ databases">
        <authorList>
            <person name="Varghese N."/>
            <person name="Submissions S."/>
        </authorList>
    </citation>
    <scope>NUCLEOTIDE SEQUENCE [LARGE SCALE GENOMIC DNA]</scope>
    <source>
        <strain evidence="2">DSM 17875</strain>
    </source>
</reference>
<proteinExistence type="predicted"/>
<name>A0A1H2H6W6_9PSED</name>
<dbReference type="AlphaFoldDB" id="A0A1H2H6W6"/>
<protein>
    <submittedName>
        <fullName evidence="1">Uncharacterized protein</fullName>
    </submittedName>
</protein>
<sequence length="45" mass="5444">MHRHEAAYYAVKLRLELFFARVDDYLRALTEDKLLDFQKAPQITF</sequence>